<evidence type="ECO:0000313" key="5">
    <source>
        <dbReference type="Proteomes" id="UP000325313"/>
    </source>
</evidence>
<sequence length="209" mass="23662">MSFKSALMDCRHHSAWLSFKLQFARKQRMCFVNYPSCYAAPDEPRRPHSRMSNLNMGLNDLPFLGLRCSPARRPQNSDRFTSVGVHLNTRRDSRQPATTERESSDLDTGIGKDLLTNRPIFINISTPSTGALLDTIDIEIICTYPHILECTRNFLPPKACGLEDLNTIEPQRRLKSELTNRTTSAQTSPLLGYLFSLLPSAFRASDRKS</sequence>
<dbReference type="EMBL" id="VSWC01000016">
    <property type="protein sequence ID" value="KAA1112095.1"/>
    <property type="molecule type" value="Genomic_DNA"/>
</dbReference>
<evidence type="ECO:0000313" key="4">
    <source>
        <dbReference type="Proteomes" id="UP000324748"/>
    </source>
</evidence>
<comment type="caution">
    <text evidence="3">The sequence shown here is derived from an EMBL/GenBank/DDBJ whole genome shotgun (WGS) entry which is preliminary data.</text>
</comment>
<reference evidence="4 5" key="1">
    <citation type="submission" date="2019-05" db="EMBL/GenBank/DDBJ databases">
        <title>Emergence of the Ug99 lineage of the wheat stem rust pathogen through somatic hybridization.</title>
        <authorList>
            <person name="Li F."/>
            <person name="Upadhyaya N.M."/>
            <person name="Sperschneider J."/>
            <person name="Matny O."/>
            <person name="Nguyen-Phuc H."/>
            <person name="Mago R."/>
            <person name="Raley C."/>
            <person name="Miller M.E."/>
            <person name="Silverstein K.A.T."/>
            <person name="Henningsen E."/>
            <person name="Hirsch C.D."/>
            <person name="Visser B."/>
            <person name="Pretorius Z.A."/>
            <person name="Steffenson B.J."/>
            <person name="Schwessinger B."/>
            <person name="Dodds P.N."/>
            <person name="Figueroa M."/>
        </authorList>
    </citation>
    <scope>NUCLEOTIDE SEQUENCE [LARGE SCALE GENOMIC DNA]</scope>
    <source>
        <strain evidence="3">21-0</strain>
        <strain evidence="2 5">Ug99</strain>
    </source>
</reference>
<name>A0A5B0QG18_PUCGR</name>
<organism evidence="3 4">
    <name type="scientific">Puccinia graminis f. sp. tritici</name>
    <dbReference type="NCBI Taxonomy" id="56615"/>
    <lineage>
        <taxon>Eukaryota</taxon>
        <taxon>Fungi</taxon>
        <taxon>Dikarya</taxon>
        <taxon>Basidiomycota</taxon>
        <taxon>Pucciniomycotina</taxon>
        <taxon>Pucciniomycetes</taxon>
        <taxon>Pucciniales</taxon>
        <taxon>Pucciniaceae</taxon>
        <taxon>Puccinia</taxon>
    </lineage>
</organism>
<evidence type="ECO:0000313" key="3">
    <source>
        <dbReference type="EMBL" id="KAA1112095.1"/>
    </source>
</evidence>
<protein>
    <submittedName>
        <fullName evidence="3">Uncharacterized protein</fullName>
    </submittedName>
</protein>
<dbReference type="Proteomes" id="UP000325313">
    <property type="component" value="Unassembled WGS sequence"/>
</dbReference>
<feature type="compositionally biased region" description="Basic and acidic residues" evidence="1">
    <location>
        <begin position="89"/>
        <end position="104"/>
    </location>
</feature>
<keyword evidence="4" id="KW-1185">Reference proteome</keyword>
<proteinExistence type="predicted"/>
<feature type="region of interest" description="Disordered" evidence="1">
    <location>
        <begin position="74"/>
        <end position="106"/>
    </location>
</feature>
<dbReference type="AlphaFoldDB" id="A0A5B0QG18"/>
<evidence type="ECO:0000313" key="2">
    <source>
        <dbReference type="EMBL" id="KAA1098741.1"/>
    </source>
</evidence>
<evidence type="ECO:0000256" key="1">
    <source>
        <dbReference type="SAM" id="MobiDB-lite"/>
    </source>
</evidence>
<accession>A0A5B0QG18</accession>
<dbReference type="Proteomes" id="UP000324748">
    <property type="component" value="Unassembled WGS sequence"/>
</dbReference>
<gene>
    <name evidence="3" type="ORF">PGT21_022679</name>
    <name evidence="2" type="ORF">PGTUg99_005143</name>
</gene>
<dbReference type="EMBL" id="VDEP01000346">
    <property type="protein sequence ID" value="KAA1098741.1"/>
    <property type="molecule type" value="Genomic_DNA"/>
</dbReference>